<name>A0A2P6RI81_ROSCH</name>
<keyword evidence="2" id="KW-1185">Reference proteome</keyword>
<proteinExistence type="predicted"/>
<dbReference type="Proteomes" id="UP000238479">
    <property type="component" value="Chromosome 2"/>
</dbReference>
<accession>A0A2P6RI81</accession>
<evidence type="ECO:0000313" key="2">
    <source>
        <dbReference type="Proteomes" id="UP000238479"/>
    </source>
</evidence>
<dbReference type="EMBL" id="PDCK01000040">
    <property type="protein sequence ID" value="PRQ46142.1"/>
    <property type="molecule type" value="Genomic_DNA"/>
</dbReference>
<sequence length="50" mass="5531">MEASAFRPHFPISVADQFNICTVQVSTFFYFFLVGLRGSGWGGDVGDREA</sequence>
<dbReference type="Gramene" id="PRQ46142">
    <property type="protein sequence ID" value="PRQ46142"/>
    <property type="gene ID" value="RchiOBHm_Chr2g0085891"/>
</dbReference>
<reference evidence="1 2" key="1">
    <citation type="journal article" date="2018" name="Nat. Genet.">
        <title>The Rosa genome provides new insights in the design of modern roses.</title>
        <authorList>
            <person name="Bendahmane M."/>
        </authorList>
    </citation>
    <scope>NUCLEOTIDE SEQUENCE [LARGE SCALE GENOMIC DNA]</scope>
    <source>
        <strain evidence="2">cv. Old Blush</strain>
    </source>
</reference>
<dbReference type="AlphaFoldDB" id="A0A2P6RI81"/>
<gene>
    <name evidence="1" type="ORF">RchiOBHm_Chr2g0085891</name>
</gene>
<comment type="caution">
    <text evidence="1">The sequence shown here is derived from an EMBL/GenBank/DDBJ whole genome shotgun (WGS) entry which is preliminary data.</text>
</comment>
<organism evidence="1 2">
    <name type="scientific">Rosa chinensis</name>
    <name type="common">China rose</name>
    <dbReference type="NCBI Taxonomy" id="74649"/>
    <lineage>
        <taxon>Eukaryota</taxon>
        <taxon>Viridiplantae</taxon>
        <taxon>Streptophyta</taxon>
        <taxon>Embryophyta</taxon>
        <taxon>Tracheophyta</taxon>
        <taxon>Spermatophyta</taxon>
        <taxon>Magnoliopsida</taxon>
        <taxon>eudicotyledons</taxon>
        <taxon>Gunneridae</taxon>
        <taxon>Pentapetalae</taxon>
        <taxon>rosids</taxon>
        <taxon>fabids</taxon>
        <taxon>Rosales</taxon>
        <taxon>Rosaceae</taxon>
        <taxon>Rosoideae</taxon>
        <taxon>Rosoideae incertae sedis</taxon>
        <taxon>Rosa</taxon>
    </lineage>
</organism>
<evidence type="ECO:0000313" key="1">
    <source>
        <dbReference type="EMBL" id="PRQ46142.1"/>
    </source>
</evidence>
<protein>
    <submittedName>
        <fullName evidence="1">Uncharacterized protein</fullName>
    </submittedName>
</protein>